<evidence type="ECO:0000256" key="1">
    <source>
        <dbReference type="ARBA" id="ARBA00004374"/>
    </source>
</evidence>
<dbReference type="Proteomes" id="UP000799118">
    <property type="component" value="Unassembled WGS sequence"/>
</dbReference>
<dbReference type="Pfam" id="PF01103">
    <property type="entry name" value="Omp85"/>
    <property type="match status" value="1"/>
</dbReference>
<dbReference type="InterPro" id="IPR039910">
    <property type="entry name" value="D15-like"/>
</dbReference>
<evidence type="ECO:0000256" key="6">
    <source>
        <dbReference type="SAM" id="MobiDB-lite"/>
    </source>
</evidence>
<evidence type="ECO:0000256" key="3">
    <source>
        <dbReference type="ARBA" id="ARBA00022452"/>
    </source>
</evidence>
<evidence type="ECO:0000259" key="7">
    <source>
        <dbReference type="Pfam" id="PF01103"/>
    </source>
</evidence>
<feature type="domain" description="Bacterial surface antigen (D15)" evidence="7">
    <location>
        <begin position="174"/>
        <end position="486"/>
    </location>
</feature>
<keyword evidence="3" id="KW-1134">Transmembrane beta strand</keyword>
<dbReference type="GO" id="GO:0005741">
    <property type="term" value="C:mitochondrial outer membrane"/>
    <property type="evidence" value="ECO:0007669"/>
    <property type="project" value="UniProtKB-SubCell"/>
</dbReference>
<dbReference type="GO" id="GO:0045040">
    <property type="term" value="P:protein insertion into mitochondrial outer membrane"/>
    <property type="evidence" value="ECO:0007669"/>
    <property type="project" value="TreeGrafter"/>
</dbReference>
<reference evidence="8" key="1">
    <citation type="journal article" date="2019" name="Environ. Microbiol.">
        <title>Fungal ecological strategies reflected in gene transcription - a case study of two litter decomposers.</title>
        <authorList>
            <person name="Barbi F."/>
            <person name="Kohler A."/>
            <person name="Barry K."/>
            <person name="Baskaran P."/>
            <person name="Daum C."/>
            <person name="Fauchery L."/>
            <person name="Ihrmark K."/>
            <person name="Kuo A."/>
            <person name="LaButti K."/>
            <person name="Lipzen A."/>
            <person name="Morin E."/>
            <person name="Grigoriev I.V."/>
            <person name="Henrissat B."/>
            <person name="Lindahl B."/>
            <person name="Martin F."/>
        </authorList>
    </citation>
    <scope>NUCLEOTIDE SEQUENCE</scope>
    <source>
        <strain evidence="8">JB14</strain>
    </source>
</reference>
<dbReference type="PANTHER" id="PTHR12815">
    <property type="entry name" value="SORTING AND ASSEMBLY MACHINERY SAMM50 PROTEIN FAMILY MEMBER"/>
    <property type="match status" value="1"/>
</dbReference>
<keyword evidence="5" id="KW-0472">Membrane</keyword>
<sequence>MSEPDKPLWTLKPPLHESSSSKEPVEVQKVRKWQEERVAKKLRGDYESATLHLTDLINSSLITPLRIASVRVEGTQKTRHSFLGYLINPIVSPSSGSPPDDVESVLHATRRISDVLQRADIFHTVSARIEPVDLVFKTREKGRFFLKSSTEVGNNEGSACTDMIQRTQLHACRNVFGGAEIFEANISLGTTTRQSFNGSFSLPITPDLNTYAEIGAFRLSRDYSSFASCSETLRGIKALVRHGVPFTGSHELAYQAVLRNIGNLTPTASISIREAAGQTSKSSLSYTYYLDTRDDRITGTRGFSTRVFQEFAGLGGDASYFKAETENHISRPILPGMTLSLSASSGILWNFIKPSLLPDRFQLGGPLSVRSMRFAGLGPRDGADSLGGDLYWSTGLSLISNIPNKGHWPVKSHVFVNAGRLDAIDKSRSLVENIQNTIAKPSISAGVGLIYKFDAIRLEVNFGLPIVASKSDATRKGIQIGIGLDFL</sequence>
<name>A0A6A4I6S0_9AGAR</name>
<proteinExistence type="inferred from homology"/>
<keyword evidence="4" id="KW-0812">Transmembrane</keyword>
<organism evidence="8 9">
    <name type="scientific">Gymnopus androsaceus JB14</name>
    <dbReference type="NCBI Taxonomy" id="1447944"/>
    <lineage>
        <taxon>Eukaryota</taxon>
        <taxon>Fungi</taxon>
        <taxon>Dikarya</taxon>
        <taxon>Basidiomycota</taxon>
        <taxon>Agaricomycotina</taxon>
        <taxon>Agaricomycetes</taxon>
        <taxon>Agaricomycetidae</taxon>
        <taxon>Agaricales</taxon>
        <taxon>Marasmiineae</taxon>
        <taxon>Omphalotaceae</taxon>
        <taxon>Gymnopus</taxon>
    </lineage>
</organism>
<evidence type="ECO:0000313" key="8">
    <source>
        <dbReference type="EMBL" id="KAE9404465.1"/>
    </source>
</evidence>
<evidence type="ECO:0000313" key="9">
    <source>
        <dbReference type="Proteomes" id="UP000799118"/>
    </source>
</evidence>
<dbReference type="Gene3D" id="2.40.160.50">
    <property type="entry name" value="membrane protein fhac: a member of the omp85/tpsb transporter family"/>
    <property type="match status" value="1"/>
</dbReference>
<feature type="region of interest" description="Disordered" evidence="6">
    <location>
        <begin position="1"/>
        <end position="27"/>
    </location>
</feature>
<dbReference type="OrthoDB" id="1724197at2759"/>
<accession>A0A6A4I6S0</accession>
<dbReference type="InterPro" id="IPR000184">
    <property type="entry name" value="Bac_surfAg_D15"/>
</dbReference>
<evidence type="ECO:0000256" key="2">
    <source>
        <dbReference type="ARBA" id="ARBA00010913"/>
    </source>
</evidence>
<evidence type="ECO:0000256" key="4">
    <source>
        <dbReference type="ARBA" id="ARBA00022692"/>
    </source>
</evidence>
<dbReference type="AlphaFoldDB" id="A0A6A4I6S0"/>
<dbReference type="EMBL" id="ML769416">
    <property type="protein sequence ID" value="KAE9404465.1"/>
    <property type="molecule type" value="Genomic_DNA"/>
</dbReference>
<keyword evidence="9" id="KW-1185">Reference proteome</keyword>
<dbReference type="PANTHER" id="PTHR12815:SF18">
    <property type="entry name" value="SORTING AND ASSEMBLY MACHINERY COMPONENT 50 HOMOLOG"/>
    <property type="match status" value="1"/>
</dbReference>
<comment type="similarity">
    <text evidence="2">Belongs to the SAM50/omp85 family.</text>
</comment>
<gene>
    <name evidence="8" type="ORF">BT96DRAFT_955604</name>
</gene>
<evidence type="ECO:0000256" key="5">
    <source>
        <dbReference type="ARBA" id="ARBA00023136"/>
    </source>
</evidence>
<protein>
    <recommendedName>
        <fullName evidence="7">Bacterial surface antigen (D15) domain-containing protein</fullName>
    </recommendedName>
</protein>
<comment type="subcellular location">
    <subcellularLocation>
        <location evidence="1">Mitochondrion outer membrane</location>
        <topology evidence="1">Multi-pass membrane protein</topology>
    </subcellularLocation>
</comment>